<dbReference type="GO" id="GO:0016787">
    <property type="term" value="F:hydrolase activity"/>
    <property type="evidence" value="ECO:0007669"/>
    <property type="project" value="UniProtKB-KW"/>
</dbReference>
<evidence type="ECO:0000256" key="2">
    <source>
        <dbReference type="ARBA" id="ARBA00022801"/>
    </source>
</evidence>
<dbReference type="RefSeq" id="WP_082768373.1">
    <property type="nucleotide sequence ID" value="NZ_JAAXPG010000002.1"/>
</dbReference>
<dbReference type="SUPFAM" id="SSF53474">
    <property type="entry name" value="alpha/beta-Hydrolases"/>
    <property type="match status" value="1"/>
</dbReference>
<dbReference type="Gene3D" id="3.40.50.1820">
    <property type="entry name" value="alpha/beta hydrolase"/>
    <property type="match status" value="1"/>
</dbReference>
<dbReference type="AlphaFoldDB" id="A0A7X6RNA9"/>
<protein>
    <submittedName>
        <fullName evidence="5">Alpha/beta hydrolase</fullName>
    </submittedName>
</protein>
<evidence type="ECO:0000256" key="1">
    <source>
        <dbReference type="ARBA" id="ARBA00010515"/>
    </source>
</evidence>
<dbReference type="InterPro" id="IPR013094">
    <property type="entry name" value="AB_hydrolase_3"/>
</dbReference>
<dbReference type="Proteomes" id="UP000553209">
    <property type="component" value="Unassembled WGS sequence"/>
</dbReference>
<dbReference type="PANTHER" id="PTHR48081:SF8">
    <property type="entry name" value="ALPHA_BETA HYDROLASE FOLD-3 DOMAIN-CONTAINING PROTEIN-RELATED"/>
    <property type="match status" value="1"/>
</dbReference>
<evidence type="ECO:0000313" key="6">
    <source>
        <dbReference type="Proteomes" id="UP000553209"/>
    </source>
</evidence>
<reference evidence="5 6" key="1">
    <citation type="submission" date="2020-04" db="EMBL/GenBank/DDBJ databases">
        <title>MicrobeNet Type strains.</title>
        <authorList>
            <person name="Nicholson A.C."/>
        </authorList>
    </citation>
    <scope>NUCLEOTIDE SEQUENCE [LARGE SCALE GENOMIC DNA]</scope>
    <source>
        <strain evidence="5 6">ATCC 23612</strain>
    </source>
</reference>
<dbReference type="PROSITE" id="PS01174">
    <property type="entry name" value="LIPASE_GDXG_SER"/>
    <property type="match status" value="1"/>
</dbReference>
<dbReference type="InterPro" id="IPR029058">
    <property type="entry name" value="AB_hydrolase_fold"/>
</dbReference>
<feature type="domain" description="Alpha/beta hydrolase fold-3" evidence="4">
    <location>
        <begin position="56"/>
        <end position="260"/>
    </location>
</feature>
<keyword evidence="6" id="KW-1185">Reference proteome</keyword>
<feature type="active site" evidence="3">
    <location>
        <position position="134"/>
    </location>
</feature>
<accession>A0A7X6RNA9</accession>
<keyword evidence="2 5" id="KW-0378">Hydrolase</keyword>
<evidence type="ECO:0000313" key="5">
    <source>
        <dbReference type="EMBL" id="NKY96610.1"/>
    </source>
</evidence>
<proteinExistence type="inferred from homology"/>
<name>A0A7X6RNA9_9ACTN</name>
<organism evidence="5 6">
    <name type="scientific">Nocardiopsis alborubida</name>
    <dbReference type="NCBI Taxonomy" id="146802"/>
    <lineage>
        <taxon>Bacteria</taxon>
        <taxon>Bacillati</taxon>
        <taxon>Actinomycetota</taxon>
        <taxon>Actinomycetes</taxon>
        <taxon>Streptosporangiales</taxon>
        <taxon>Nocardiopsidaceae</taxon>
        <taxon>Nocardiopsis</taxon>
    </lineage>
</organism>
<dbReference type="EMBL" id="JAAXPG010000002">
    <property type="protein sequence ID" value="NKY96610.1"/>
    <property type="molecule type" value="Genomic_DNA"/>
</dbReference>
<evidence type="ECO:0000256" key="3">
    <source>
        <dbReference type="PROSITE-ProRule" id="PRU10038"/>
    </source>
</evidence>
<sequence length="292" mass="30742">MPAPTASDWVRQARLAHVEEMSRLPRPGLAHVRDLSAAGLRARLYLPATGVAPPVLVYFHGGGWVLGDVDSYDPVARTLALACGAAVVSVDYRRPPEHPFPAAIDDAEAAVRWVAANAEALGLDQTRIGVAGDSAGGQITAATALRLASHPDPLKLAVQLLVYPALDLRAAPPAGPSSSAEATRKLLDRMFALYLDGADRTRPEVSPLLASDLGGLPTTVLVTAEHDPLRRQGEEFAHRVLTAGVPTSFVSGRGLAHGFLGREPGPGSPASATHRAGRHVRDAFTMEPDRAK</sequence>
<dbReference type="InterPro" id="IPR033140">
    <property type="entry name" value="Lipase_GDXG_put_SER_AS"/>
</dbReference>
<dbReference type="PANTHER" id="PTHR48081">
    <property type="entry name" value="AB HYDROLASE SUPERFAMILY PROTEIN C4A8.06C"/>
    <property type="match status" value="1"/>
</dbReference>
<gene>
    <name evidence="5" type="ORF">HGB44_02825</name>
</gene>
<dbReference type="Pfam" id="PF07859">
    <property type="entry name" value="Abhydrolase_3"/>
    <property type="match status" value="1"/>
</dbReference>
<comment type="caution">
    <text evidence="5">The sequence shown here is derived from an EMBL/GenBank/DDBJ whole genome shotgun (WGS) entry which is preliminary data.</text>
</comment>
<dbReference type="InterPro" id="IPR050300">
    <property type="entry name" value="GDXG_lipolytic_enzyme"/>
</dbReference>
<comment type="similarity">
    <text evidence="1">Belongs to the 'GDXG' lipolytic enzyme family.</text>
</comment>
<evidence type="ECO:0000259" key="4">
    <source>
        <dbReference type="Pfam" id="PF07859"/>
    </source>
</evidence>